<evidence type="ECO:0000313" key="18">
    <source>
        <dbReference type="Proteomes" id="UP000639772"/>
    </source>
</evidence>
<dbReference type="UniPathway" id="UPA00109">
    <property type="reaction ID" value="UER00188"/>
</dbReference>
<dbReference type="EC" id="2.7.1.40" evidence="4 14"/>
<evidence type="ECO:0000313" key="17">
    <source>
        <dbReference type="EMBL" id="KAG0483507.1"/>
    </source>
</evidence>
<comment type="pathway">
    <text evidence="2 14">Carbohydrate degradation; glycolysis; pyruvate from D-glyceraldehyde 3-phosphate: step 5/5.</text>
</comment>
<accession>A0A835RCN4</accession>
<reference evidence="17 18" key="1">
    <citation type="journal article" date="2020" name="Nat. Food">
        <title>A phased Vanilla planifolia genome enables genetic improvement of flavour and production.</title>
        <authorList>
            <person name="Hasing T."/>
            <person name="Tang H."/>
            <person name="Brym M."/>
            <person name="Khazi F."/>
            <person name="Huang T."/>
            <person name="Chambers A.H."/>
        </authorList>
    </citation>
    <scope>NUCLEOTIDE SEQUENCE [LARGE SCALE GENOMIC DNA]</scope>
    <source>
        <tissue evidence="17">Leaf</tissue>
    </source>
</reference>
<feature type="domain" description="Pyruvate kinase barrel" evidence="15">
    <location>
        <begin position="40"/>
        <end position="277"/>
    </location>
</feature>
<dbReference type="InterPro" id="IPR015806">
    <property type="entry name" value="Pyrv_Knase_insert_dom_sf"/>
</dbReference>
<dbReference type="Proteomes" id="UP000639772">
    <property type="component" value="Unassembled WGS sequence"/>
</dbReference>
<dbReference type="InterPro" id="IPR001697">
    <property type="entry name" value="Pyr_Knase"/>
</dbReference>
<dbReference type="Gene3D" id="3.20.20.60">
    <property type="entry name" value="Phosphoenolpyruvate-binding domains"/>
    <property type="match status" value="1"/>
</dbReference>
<dbReference type="GO" id="GO:0004743">
    <property type="term" value="F:pyruvate kinase activity"/>
    <property type="evidence" value="ECO:0007669"/>
    <property type="project" value="UniProtKB-EC"/>
</dbReference>
<dbReference type="Gene3D" id="3.40.1380.20">
    <property type="entry name" value="Pyruvate kinase, C-terminal domain"/>
    <property type="match status" value="1"/>
</dbReference>
<evidence type="ECO:0000256" key="2">
    <source>
        <dbReference type="ARBA" id="ARBA00004997"/>
    </source>
</evidence>
<keyword evidence="5 14" id="KW-0808">Transferase</keyword>
<name>A0A835RCN4_VANPL</name>
<evidence type="ECO:0000256" key="7">
    <source>
        <dbReference type="ARBA" id="ARBA00022741"/>
    </source>
</evidence>
<keyword evidence="11 14" id="KW-0324">Glycolysis</keyword>
<dbReference type="InterPro" id="IPR036918">
    <property type="entry name" value="Pyrv_Knase_C_sf"/>
</dbReference>
<dbReference type="InterPro" id="IPR015795">
    <property type="entry name" value="Pyrv_Knase_C"/>
</dbReference>
<dbReference type="Pfam" id="PF00224">
    <property type="entry name" value="PK"/>
    <property type="match status" value="1"/>
</dbReference>
<keyword evidence="10 14" id="KW-0460">Magnesium</keyword>
<evidence type="ECO:0000256" key="14">
    <source>
        <dbReference type="RuleBase" id="RU000504"/>
    </source>
</evidence>
<organism evidence="17 18">
    <name type="scientific">Vanilla planifolia</name>
    <name type="common">Vanilla</name>
    <dbReference type="NCBI Taxonomy" id="51239"/>
    <lineage>
        <taxon>Eukaryota</taxon>
        <taxon>Viridiplantae</taxon>
        <taxon>Streptophyta</taxon>
        <taxon>Embryophyta</taxon>
        <taxon>Tracheophyta</taxon>
        <taxon>Spermatophyta</taxon>
        <taxon>Magnoliopsida</taxon>
        <taxon>Liliopsida</taxon>
        <taxon>Asparagales</taxon>
        <taxon>Orchidaceae</taxon>
        <taxon>Vanilloideae</taxon>
        <taxon>Vanilleae</taxon>
        <taxon>Vanilla</taxon>
    </lineage>
</organism>
<evidence type="ECO:0000256" key="8">
    <source>
        <dbReference type="ARBA" id="ARBA00022777"/>
    </source>
</evidence>
<feature type="domain" description="Pyruvate kinase C-terminal" evidence="16">
    <location>
        <begin position="312"/>
        <end position="430"/>
    </location>
</feature>
<protein>
    <recommendedName>
        <fullName evidence="4 14">Pyruvate kinase</fullName>
        <ecNumber evidence="4 14">2.7.1.40</ecNumber>
    </recommendedName>
</protein>
<evidence type="ECO:0000256" key="3">
    <source>
        <dbReference type="ARBA" id="ARBA00008663"/>
    </source>
</evidence>
<keyword evidence="8 14" id="KW-0418">Kinase</keyword>
<dbReference type="OrthoDB" id="108365at2759"/>
<evidence type="ECO:0000256" key="9">
    <source>
        <dbReference type="ARBA" id="ARBA00022840"/>
    </source>
</evidence>
<dbReference type="InterPro" id="IPR040442">
    <property type="entry name" value="Pyrv_kinase-like_dom_sf"/>
</dbReference>
<dbReference type="PANTHER" id="PTHR11817">
    <property type="entry name" value="PYRUVATE KINASE"/>
    <property type="match status" value="1"/>
</dbReference>
<evidence type="ECO:0000256" key="5">
    <source>
        <dbReference type="ARBA" id="ARBA00022679"/>
    </source>
</evidence>
<dbReference type="InterPro" id="IPR015793">
    <property type="entry name" value="Pyrv_Knase_brl"/>
</dbReference>
<dbReference type="EMBL" id="JADCNM010000005">
    <property type="protein sequence ID" value="KAG0483507.1"/>
    <property type="molecule type" value="Genomic_DNA"/>
</dbReference>
<evidence type="ECO:0000256" key="11">
    <source>
        <dbReference type="ARBA" id="ARBA00023152"/>
    </source>
</evidence>
<dbReference type="GO" id="GO:0005524">
    <property type="term" value="F:ATP binding"/>
    <property type="evidence" value="ECO:0007669"/>
    <property type="project" value="UniProtKB-KW"/>
</dbReference>
<dbReference type="SUPFAM" id="SSF52935">
    <property type="entry name" value="PK C-terminal domain-like"/>
    <property type="match status" value="1"/>
</dbReference>
<keyword evidence="9" id="KW-0067">ATP-binding</keyword>
<comment type="cofactor">
    <cofactor evidence="1">
        <name>K(+)</name>
        <dbReference type="ChEBI" id="CHEBI:29103"/>
    </cofactor>
</comment>
<evidence type="ECO:0000256" key="12">
    <source>
        <dbReference type="ARBA" id="ARBA00023317"/>
    </source>
</evidence>
<evidence type="ECO:0000256" key="13">
    <source>
        <dbReference type="ARBA" id="ARBA00048152"/>
    </source>
</evidence>
<evidence type="ECO:0000256" key="1">
    <source>
        <dbReference type="ARBA" id="ARBA00001958"/>
    </source>
</evidence>
<dbReference type="SUPFAM" id="SSF51621">
    <property type="entry name" value="Phosphoenolpyruvate/pyruvate domain"/>
    <property type="match status" value="1"/>
</dbReference>
<keyword evidence="6" id="KW-0479">Metal-binding</keyword>
<dbReference type="InterPro" id="IPR015813">
    <property type="entry name" value="Pyrv/PenolPyrv_kinase-like_dom"/>
</dbReference>
<gene>
    <name evidence="17" type="ORF">HPP92_011591</name>
</gene>
<dbReference type="GO" id="GO:0030955">
    <property type="term" value="F:potassium ion binding"/>
    <property type="evidence" value="ECO:0007669"/>
    <property type="project" value="InterPro"/>
</dbReference>
<dbReference type="AlphaFoldDB" id="A0A835RCN4"/>
<dbReference type="GO" id="GO:0000287">
    <property type="term" value="F:magnesium ion binding"/>
    <property type="evidence" value="ECO:0007669"/>
    <property type="project" value="InterPro"/>
</dbReference>
<keyword evidence="12" id="KW-0670">Pyruvate</keyword>
<evidence type="ECO:0000256" key="10">
    <source>
        <dbReference type="ARBA" id="ARBA00022842"/>
    </source>
</evidence>
<comment type="catalytic activity">
    <reaction evidence="13 14">
        <text>pyruvate + ATP = phosphoenolpyruvate + ADP + H(+)</text>
        <dbReference type="Rhea" id="RHEA:18157"/>
        <dbReference type="ChEBI" id="CHEBI:15361"/>
        <dbReference type="ChEBI" id="CHEBI:15378"/>
        <dbReference type="ChEBI" id="CHEBI:30616"/>
        <dbReference type="ChEBI" id="CHEBI:58702"/>
        <dbReference type="ChEBI" id="CHEBI:456216"/>
        <dbReference type="EC" id="2.7.1.40"/>
    </reaction>
</comment>
<dbReference type="GO" id="GO:0016301">
    <property type="term" value="F:kinase activity"/>
    <property type="evidence" value="ECO:0007669"/>
    <property type="project" value="UniProtKB-KW"/>
</dbReference>
<evidence type="ECO:0000256" key="6">
    <source>
        <dbReference type="ARBA" id="ARBA00022723"/>
    </source>
</evidence>
<dbReference type="Gene3D" id="2.40.33.10">
    <property type="entry name" value="PK beta-barrel domain-like"/>
    <property type="match status" value="1"/>
</dbReference>
<sequence length="441" mass="48660">MFFGFILPYLSNSNKFSFLISATFTVFLCFNQLNVPFSASIQLGYYSIFKEVVKPGKAIFIGQYLFTGNETTLIWLEVVEVKGDDVVCLIKNSSTLDGSLYTLHVSQIHIDLPTLTDADKKVISTWGAQNNIDFLSLSYVRHAEDIRQARNLLSKLGRLHHCQIYAKIENIEGITHFDEILQEADGIIVSRGNLGIDLPPRSKIHQREVFLFQKYAVSKCNIAGKPAVITRVVDSMTDTLRPTRAEATDVANAVLDGCDAILLGAETLRGLYPVEAISTVGKICAEAEKVFDHDFYFKRTSKCVKEPMTHLESIASSAVRAAIKVRASVIIVFTTSGRAARLIAKYKPTMPVLSVVIPQLKTNQLCWSITGAFEARQSLIVRGVIPVLAGPGHDAKSTDESILKFALDHGKASGLTKPHDRVVVFQKVGEASVVKIIELEE</sequence>
<keyword evidence="7" id="KW-0547">Nucleotide-binding</keyword>
<proteinExistence type="inferred from homology"/>
<comment type="similarity">
    <text evidence="3 14">Belongs to the pyruvate kinase family.</text>
</comment>
<dbReference type="Pfam" id="PF02887">
    <property type="entry name" value="PK_C"/>
    <property type="match status" value="1"/>
</dbReference>
<evidence type="ECO:0000259" key="16">
    <source>
        <dbReference type="Pfam" id="PF02887"/>
    </source>
</evidence>
<comment type="caution">
    <text evidence="17">The sequence shown here is derived from an EMBL/GenBank/DDBJ whole genome shotgun (WGS) entry which is preliminary data.</text>
</comment>
<dbReference type="PRINTS" id="PR01050">
    <property type="entry name" value="PYRUVTKNASE"/>
</dbReference>
<evidence type="ECO:0000259" key="15">
    <source>
        <dbReference type="Pfam" id="PF00224"/>
    </source>
</evidence>
<evidence type="ECO:0000256" key="4">
    <source>
        <dbReference type="ARBA" id="ARBA00012142"/>
    </source>
</evidence>